<feature type="non-terminal residue" evidence="2">
    <location>
        <position position="1"/>
    </location>
</feature>
<protein>
    <recommendedName>
        <fullName evidence="1">Bet v I/Major latex protein domain-containing protein</fullName>
    </recommendedName>
</protein>
<dbReference type="OrthoDB" id="1858121at2759"/>
<dbReference type="PANTHER" id="PTHR31907">
    <property type="entry name" value="MLP-LIKE PROTEIN 423"/>
    <property type="match status" value="1"/>
</dbReference>
<proteinExistence type="predicted"/>
<dbReference type="Pfam" id="PF00407">
    <property type="entry name" value="Bet_v_1"/>
    <property type="match status" value="1"/>
</dbReference>
<dbReference type="SUPFAM" id="SSF55961">
    <property type="entry name" value="Bet v1-like"/>
    <property type="match status" value="1"/>
</dbReference>
<dbReference type="InterPro" id="IPR000916">
    <property type="entry name" value="Bet_v_I/MLP"/>
</dbReference>
<organism evidence="2 3">
    <name type="scientific">Genlisea aurea</name>
    <dbReference type="NCBI Taxonomy" id="192259"/>
    <lineage>
        <taxon>Eukaryota</taxon>
        <taxon>Viridiplantae</taxon>
        <taxon>Streptophyta</taxon>
        <taxon>Embryophyta</taxon>
        <taxon>Tracheophyta</taxon>
        <taxon>Spermatophyta</taxon>
        <taxon>Magnoliopsida</taxon>
        <taxon>eudicotyledons</taxon>
        <taxon>Gunneridae</taxon>
        <taxon>Pentapetalae</taxon>
        <taxon>asterids</taxon>
        <taxon>lamiids</taxon>
        <taxon>Lamiales</taxon>
        <taxon>Lentibulariaceae</taxon>
        <taxon>Genlisea</taxon>
    </lineage>
</organism>
<dbReference type="SMART" id="SM01037">
    <property type="entry name" value="Bet_v_1"/>
    <property type="match status" value="1"/>
</dbReference>
<feature type="domain" description="Bet v I/Major latex protein" evidence="1">
    <location>
        <begin position="22"/>
        <end position="155"/>
    </location>
</feature>
<dbReference type="Proteomes" id="UP000015453">
    <property type="component" value="Unassembled WGS sequence"/>
</dbReference>
<accession>S8DPI1</accession>
<name>S8DPI1_9LAMI</name>
<evidence type="ECO:0000313" key="2">
    <source>
        <dbReference type="EMBL" id="EPS64958.1"/>
    </source>
</evidence>
<evidence type="ECO:0000259" key="1">
    <source>
        <dbReference type="SMART" id="SM01037"/>
    </source>
</evidence>
<reference evidence="2 3" key="1">
    <citation type="journal article" date="2013" name="BMC Genomics">
        <title>The miniature genome of a carnivorous plant Genlisea aurea contains a low number of genes and short non-coding sequences.</title>
        <authorList>
            <person name="Leushkin E.V."/>
            <person name="Sutormin R.A."/>
            <person name="Nabieva E.R."/>
            <person name="Penin A.A."/>
            <person name="Kondrashov A.S."/>
            <person name="Logacheva M.D."/>
        </authorList>
    </citation>
    <scope>NUCLEOTIDE SEQUENCE [LARGE SCALE GENOMIC DNA]</scope>
</reference>
<sequence length="155" mass="17510">KNKIKMAPLPNKLAASIALRAHGGGDIVHELMLKAPHFFAKAAPAKVKSCQVLEGSYGTEGSIILWEYIYGGKVHTAKHVIRDVDEEKRHIGYEVIGGDLLELYKKVLFATDVETRDGVDFVTWTIEYELRKPDNPHPLSLVDFWIEFARDVEEH</sequence>
<dbReference type="GO" id="GO:0006952">
    <property type="term" value="P:defense response"/>
    <property type="evidence" value="ECO:0007669"/>
    <property type="project" value="InterPro"/>
</dbReference>
<dbReference type="EMBL" id="AUSU01004506">
    <property type="protein sequence ID" value="EPS64958.1"/>
    <property type="molecule type" value="Genomic_DNA"/>
</dbReference>
<dbReference type="InterPro" id="IPR023393">
    <property type="entry name" value="START-like_dom_sf"/>
</dbReference>
<feature type="non-terminal residue" evidence="2">
    <location>
        <position position="155"/>
    </location>
</feature>
<comment type="caution">
    <text evidence="2">The sequence shown here is derived from an EMBL/GenBank/DDBJ whole genome shotgun (WGS) entry which is preliminary data.</text>
</comment>
<keyword evidence="3" id="KW-1185">Reference proteome</keyword>
<dbReference type="AlphaFoldDB" id="S8DPI1"/>
<dbReference type="Gene3D" id="3.30.530.20">
    <property type="match status" value="1"/>
</dbReference>
<dbReference type="InterPro" id="IPR051761">
    <property type="entry name" value="MLP-like_ligand-binding"/>
</dbReference>
<gene>
    <name evidence="2" type="ORF">M569_09819</name>
</gene>
<evidence type="ECO:0000313" key="3">
    <source>
        <dbReference type="Proteomes" id="UP000015453"/>
    </source>
</evidence>